<feature type="transmembrane region" description="Helical" evidence="1">
    <location>
        <begin position="20"/>
        <end position="41"/>
    </location>
</feature>
<dbReference type="EMBL" id="JBAHYK010001315">
    <property type="protein sequence ID" value="KAL0568540.1"/>
    <property type="molecule type" value="Genomic_DNA"/>
</dbReference>
<evidence type="ECO:0000313" key="3">
    <source>
        <dbReference type="Proteomes" id="UP001465976"/>
    </source>
</evidence>
<keyword evidence="1" id="KW-0472">Membrane</keyword>
<comment type="caution">
    <text evidence="2">The sequence shown here is derived from an EMBL/GenBank/DDBJ whole genome shotgun (WGS) entry which is preliminary data.</text>
</comment>
<feature type="transmembrane region" description="Helical" evidence="1">
    <location>
        <begin position="100"/>
        <end position="125"/>
    </location>
</feature>
<organism evidence="2 3">
    <name type="scientific">Marasmius crinis-equi</name>
    <dbReference type="NCBI Taxonomy" id="585013"/>
    <lineage>
        <taxon>Eukaryota</taxon>
        <taxon>Fungi</taxon>
        <taxon>Dikarya</taxon>
        <taxon>Basidiomycota</taxon>
        <taxon>Agaricomycotina</taxon>
        <taxon>Agaricomycetes</taxon>
        <taxon>Agaricomycetidae</taxon>
        <taxon>Agaricales</taxon>
        <taxon>Marasmiineae</taxon>
        <taxon>Marasmiaceae</taxon>
        <taxon>Marasmius</taxon>
    </lineage>
</organism>
<keyword evidence="1" id="KW-1133">Transmembrane helix</keyword>
<dbReference type="Proteomes" id="UP001465976">
    <property type="component" value="Unassembled WGS sequence"/>
</dbReference>
<gene>
    <name evidence="2" type="ORF">V5O48_013447</name>
</gene>
<keyword evidence="3" id="KW-1185">Reference proteome</keyword>
<name>A0ABR3F046_9AGAR</name>
<reference evidence="2 3" key="1">
    <citation type="submission" date="2024-02" db="EMBL/GenBank/DDBJ databases">
        <title>A draft genome for the cacao thread blight pathogen Marasmius crinis-equi.</title>
        <authorList>
            <person name="Cohen S.P."/>
            <person name="Baruah I.K."/>
            <person name="Amoako-Attah I."/>
            <person name="Bukari Y."/>
            <person name="Meinhardt L.W."/>
            <person name="Bailey B.A."/>
        </authorList>
    </citation>
    <scope>NUCLEOTIDE SEQUENCE [LARGE SCALE GENOMIC DNA]</scope>
    <source>
        <strain evidence="2 3">GH-76</strain>
    </source>
</reference>
<accession>A0ABR3F046</accession>
<evidence type="ECO:0008006" key="4">
    <source>
        <dbReference type="Google" id="ProtNLM"/>
    </source>
</evidence>
<protein>
    <recommendedName>
        <fullName evidence="4">Transmembrane protein</fullName>
    </recommendedName>
</protein>
<sequence>MGGFVATGAGTYRDPVACSWAIIGCLGFVGVLQVLTSALFVEKVYIVWSNGFHTPRLQTRVFRICLLFHLVYTIVATLTVKGTSSRIVGDGVCMFGFAGYAWISAIAFTCAQIGFYTFMFCWPLYRAKLRTPALKTVAKKTLIGAISNMFTVITDTLVFVTQGRHEVAGVTIDALILYWVSSGAPSDSVHHFTLPSVSLPTSVQFVTSAHFERSVKHTTDETTALASAAIQTLHTPGHTIDLERHVTTQDECHSSVPPVTWKDVYEVEAKPPVESHDSRSIVVSTGDRNTLF</sequence>
<feature type="transmembrane region" description="Helical" evidence="1">
    <location>
        <begin position="61"/>
        <end position="80"/>
    </location>
</feature>
<evidence type="ECO:0000313" key="2">
    <source>
        <dbReference type="EMBL" id="KAL0568540.1"/>
    </source>
</evidence>
<evidence type="ECO:0000256" key="1">
    <source>
        <dbReference type="SAM" id="Phobius"/>
    </source>
</evidence>
<keyword evidence="1" id="KW-0812">Transmembrane</keyword>
<proteinExistence type="predicted"/>